<evidence type="ECO:0000313" key="5">
    <source>
        <dbReference type="Proteomes" id="UP001082899"/>
    </source>
</evidence>
<dbReference type="SMART" id="SM00062">
    <property type="entry name" value="PBPb"/>
    <property type="match status" value="1"/>
</dbReference>
<keyword evidence="5" id="KW-1185">Reference proteome</keyword>
<dbReference type="SUPFAM" id="SSF53850">
    <property type="entry name" value="Periplasmic binding protein-like II"/>
    <property type="match status" value="1"/>
</dbReference>
<evidence type="ECO:0000313" key="4">
    <source>
        <dbReference type="EMBL" id="MCY0389499.1"/>
    </source>
</evidence>
<name>A0ABT3ZSI0_9BURK</name>
<accession>A0ABT3ZSI0</accession>
<gene>
    <name evidence="4" type="ORF">OVY01_20345</name>
</gene>
<organism evidence="4 5">
    <name type="scientific">Robbsia betulipollinis</name>
    <dbReference type="NCBI Taxonomy" id="2981849"/>
    <lineage>
        <taxon>Bacteria</taxon>
        <taxon>Pseudomonadati</taxon>
        <taxon>Pseudomonadota</taxon>
        <taxon>Betaproteobacteria</taxon>
        <taxon>Burkholderiales</taxon>
        <taxon>Burkholderiaceae</taxon>
        <taxon>Robbsia</taxon>
    </lineage>
</organism>
<feature type="domain" description="Solute-binding protein family 3/N-terminal" evidence="3">
    <location>
        <begin position="43"/>
        <end position="274"/>
    </location>
</feature>
<keyword evidence="1 2" id="KW-0732">Signal</keyword>
<proteinExistence type="predicted"/>
<reference evidence="4" key="1">
    <citation type="submission" date="2022-11" db="EMBL/GenBank/DDBJ databases">
        <title>Robbsia betulipollinis sp. nov., isolated from pollen of birch (Betula pendula).</title>
        <authorList>
            <person name="Shi H."/>
            <person name="Ambika Manirajan B."/>
            <person name="Ratering S."/>
            <person name="Geissler-Plaum R."/>
            <person name="Schnell S."/>
        </authorList>
    </citation>
    <scope>NUCLEOTIDE SEQUENCE</scope>
    <source>
        <strain evidence="4">Bb-Pol-6</strain>
    </source>
</reference>
<sequence>MLTRRSVSSALAFSLTALLAAVAVGHATLAAADTLDDIKSRGKIVVAIDPTFAPYEYTDDNDHIVGYDPAILEAIARHLGVKIEYQRMAFSGIIPGLLAHSFDMEGSALNVTAERAKRLDFTVPTSKTVNGVLLRSDFRKVPAHATVESLSGLTGAVKAASAPEQILKQFNETLSARGLPPITILSVDSVDQTVSALMTRRADFVFDDMTVLAGVVKQNAGKVRTGGELGPSQWIAWATRKDDARLNRAISEQILAMKKSGELAKLQAAHLGVTFDTPTADFVPTK</sequence>
<dbReference type="RefSeq" id="WP_267849397.1">
    <property type="nucleotide sequence ID" value="NZ_JAPMXC010000010.1"/>
</dbReference>
<dbReference type="Gene3D" id="3.40.190.10">
    <property type="entry name" value="Periplasmic binding protein-like II"/>
    <property type="match status" value="2"/>
</dbReference>
<dbReference type="PANTHER" id="PTHR35936">
    <property type="entry name" value="MEMBRANE-BOUND LYTIC MUREIN TRANSGLYCOSYLASE F"/>
    <property type="match status" value="1"/>
</dbReference>
<comment type="caution">
    <text evidence="4">The sequence shown here is derived from an EMBL/GenBank/DDBJ whole genome shotgun (WGS) entry which is preliminary data.</text>
</comment>
<dbReference type="Proteomes" id="UP001082899">
    <property type="component" value="Unassembled WGS sequence"/>
</dbReference>
<dbReference type="InterPro" id="IPR001638">
    <property type="entry name" value="Solute-binding_3/MltF_N"/>
</dbReference>
<feature type="chain" id="PRO_5046940625" evidence="2">
    <location>
        <begin position="21"/>
        <end position="286"/>
    </location>
</feature>
<feature type="signal peptide" evidence="2">
    <location>
        <begin position="1"/>
        <end position="20"/>
    </location>
</feature>
<dbReference type="PANTHER" id="PTHR35936:SF38">
    <property type="entry name" value="GLUTAMINE-BINDING PERIPLASMIC PROTEIN"/>
    <property type="match status" value="1"/>
</dbReference>
<protein>
    <submittedName>
        <fullName evidence="4">Transporter substrate-binding domain-containing protein</fullName>
    </submittedName>
</protein>
<evidence type="ECO:0000256" key="2">
    <source>
        <dbReference type="SAM" id="SignalP"/>
    </source>
</evidence>
<dbReference type="Pfam" id="PF00497">
    <property type="entry name" value="SBP_bac_3"/>
    <property type="match status" value="1"/>
</dbReference>
<dbReference type="EMBL" id="JAPMXC010000010">
    <property type="protein sequence ID" value="MCY0389499.1"/>
    <property type="molecule type" value="Genomic_DNA"/>
</dbReference>
<evidence type="ECO:0000256" key="1">
    <source>
        <dbReference type="ARBA" id="ARBA00022729"/>
    </source>
</evidence>
<evidence type="ECO:0000259" key="3">
    <source>
        <dbReference type="SMART" id="SM00062"/>
    </source>
</evidence>